<dbReference type="SUPFAM" id="SSF82607">
    <property type="entry name" value="YbaB-like"/>
    <property type="match status" value="1"/>
</dbReference>
<proteinExistence type="predicted"/>
<name>A0A7W3RCF0_9ACTN</name>
<comment type="caution">
    <text evidence="1">The sequence shown here is derived from an EMBL/GenBank/DDBJ whole genome shotgun (WGS) entry which is preliminary data.</text>
</comment>
<dbReference type="AlphaFoldDB" id="A0A7W3RCF0"/>
<evidence type="ECO:0000313" key="2">
    <source>
        <dbReference type="Proteomes" id="UP000539313"/>
    </source>
</evidence>
<dbReference type="InterPro" id="IPR036894">
    <property type="entry name" value="YbaB-like_sf"/>
</dbReference>
<gene>
    <name evidence="1" type="ORF">HNR21_006127</name>
</gene>
<dbReference type="Proteomes" id="UP000539313">
    <property type="component" value="Unassembled WGS sequence"/>
</dbReference>
<sequence length="274" mass="29064">MAAGEEGFDREERLREARERLASAGTVTDRAETPAEGEAANGWVRAVAAEGRLIEIVLNPRAMRWGPAELAEHLTSAINTALDGARAEVLAATEPMIDPATLLVRLREVQDASMRVMAAIGQGLDEAIAKIRERASVTGTPASAQGFDILLEQTRALVTAAVPPSAVEDEQDLRGTGRDPSGLVVAVAAPGGRVESLEIGARALRTGSADLADGVMAAVNAALDDLRERESARSGALGSDELLGRVREIQDLNLEQMRVLTRSLSTVMTNIRRD</sequence>
<keyword evidence="1" id="KW-0238">DNA-binding</keyword>
<dbReference type="GO" id="GO:0003677">
    <property type="term" value="F:DNA binding"/>
    <property type="evidence" value="ECO:0007669"/>
    <property type="project" value="UniProtKB-KW"/>
</dbReference>
<reference evidence="1 2" key="1">
    <citation type="submission" date="2020-08" db="EMBL/GenBank/DDBJ databases">
        <title>Sequencing the genomes of 1000 actinobacteria strains.</title>
        <authorList>
            <person name="Klenk H.-P."/>
        </authorList>
    </citation>
    <scope>NUCLEOTIDE SEQUENCE [LARGE SCALE GENOMIC DNA]</scope>
    <source>
        <strain evidence="1 2">DSM 45823</strain>
    </source>
</reference>
<protein>
    <submittedName>
        <fullName evidence="1">DNA-binding protein YbaB</fullName>
    </submittedName>
</protein>
<dbReference type="RefSeq" id="WP_182707873.1">
    <property type="nucleotide sequence ID" value="NZ_JACJII010000001.1"/>
</dbReference>
<dbReference type="EMBL" id="JACJII010000001">
    <property type="protein sequence ID" value="MBA9007245.1"/>
    <property type="molecule type" value="Genomic_DNA"/>
</dbReference>
<organism evidence="1 2">
    <name type="scientific">Thermomonospora cellulosilytica</name>
    <dbReference type="NCBI Taxonomy" id="1411118"/>
    <lineage>
        <taxon>Bacteria</taxon>
        <taxon>Bacillati</taxon>
        <taxon>Actinomycetota</taxon>
        <taxon>Actinomycetes</taxon>
        <taxon>Streptosporangiales</taxon>
        <taxon>Thermomonosporaceae</taxon>
        <taxon>Thermomonospora</taxon>
    </lineage>
</organism>
<keyword evidence="2" id="KW-1185">Reference proteome</keyword>
<dbReference type="Pfam" id="PF02575">
    <property type="entry name" value="YbaB_DNA_bd"/>
    <property type="match status" value="1"/>
</dbReference>
<dbReference type="InterPro" id="IPR004401">
    <property type="entry name" value="YbaB/EbfC"/>
</dbReference>
<dbReference type="Gene3D" id="3.30.1310.10">
    <property type="entry name" value="Nucleoid-associated protein YbaB-like domain"/>
    <property type="match status" value="2"/>
</dbReference>
<accession>A0A7W3RCF0</accession>
<evidence type="ECO:0000313" key="1">
    <source>
        <dbReference type="EMBL" id="MBA9007245.1"/>
    </source>
</evidence>